<comment type="caution">
    <text evidence="1">The sequence shown here is derived from an EMBL/GenBank/DDBJ whole genome shotgun (WGS) entry which is preliminary data.</text>
</comment>
<proteinExistence type="predicted"/>
<evidence type="ECO:0000313" key="1">
    <source>
        <dbReference type="EMBL" id="GAA4334579.1"/>
    </source>
</evidence>
<organism evidence="1 2">
    <name type="scientific">Variovorax defluvii</name>
    <dbReference type="NCBI Taxonomy" id="913761"/>
    <lineage>
        <taxon>Bacteria</taxon>
        <taxon>Pseudomonadati</taxon>
        <taxon>Pseudomonadota</taxon>
        <taxon>Betaproteobacteria</taxon>
        <taxon>Burkholderiales</taxon>
        <taxon>Comamonadaceae</taxon>
        <taxon>Variovorax</taxon>
    </lineage>
</organism>
<dbReference type="EMBL" id="BAABGJ010000009">
    <property type="protein sequence ID" value="GAA4334579.1"/>
    <property type="molecule type" value="Genomic_DNA"/>
</dbReference>
<name>A0ABP8H5C3_9BURK</name>
<keyword evidence="2" id="KW-1185">Reference proteome</keyword>
<sequence length="65" mass="7364">MPEVSDHGRFGGSKQIEERGIDLRREIVQDKQDGFPGVAVEVQRTLGVACHREKTQIWTPGYKLN</sequence>
<protein>
    <submittedName>
        <fullName evidence="1">Uncharacterized protein</fullName>
    </submittedName>
</protein>
<reference evidence="2" key="1">
    <citation type="journal article" date="2019" name="Int. J. Syst. Evol. Microbiol.">
        <title>The Global Catalogue of Microorganisms (GCM) 10K type strain sequencing project: providing services to taxonomists for standard genome sequencing and annotation.</title>
        <authorList>
            <consortium name="The Broad Institute Genomics Platform"/>
            <consortium name="The Broad Institute Genome Sequencing Center for Infectious Disease"/>
            <person name="Wu L."/>
            <person name="Ma J."/>
        </authorList>
    </citation>
    <scope>NUCLEOTIDE SEQUENCE [LARGE SCALE GENOMIC DNA]</scope>
    <source>
        <strain evidence="2">JCM 17804</strain>
    </source>
</reference>
<accession>A0ABP8H5C3</accession>
<gene>
    <name evidence="1" type="ORF">GCM10023165_10490</name>
</gene>
<evidence type="ECO:0000313" key="2">
    <source>
        <dbReference type="Proteomes" id="UP001500975"/>
    </source>
</evidence>
<dbReference type="Proteomes" id="UP001500975">
    <property type="component" value="Unassembled WGS sequence"/>
</dbReference>